<keyword evidence="1" id="KW-0479">Metal-binding</keyword>
<evidence type="ECO:0000256" key="2">
    <source>
        <dbReference type="ARBA" id="ARBA00022801"/>
    </source>
</evidence>
<evidence type="ECO:0000259" key="5">
    <source>
        <dbReference type="Pfam" id="PF00149"/>
    </source>
</evidence>
<dbReference type="InterPro" id="IPR004843">
    <property type="entry name" value="Calcineurin-like_PHP"/>
</dbReference>
<dbReference type="Proteomes" id="UP000441399">
    <property type="component" value="Unassembled WGS sequence"/>
</dbReference>
<dbReference type="PANTHER" id="PTHR42988">
    <property type="entry name" value="PHOSPHOHYDROLASE"/>
    <property type="match status" value="1"/>
</dbReference>
<dbReference type="InterPro" id="IPR029052">
    <property type="entry name" value="Metallo-depent_PP-like"/>
</dbReference>
<dbReference type="OrthoDB" id="9784378at2"/>
<dbReference type="Gene3D" id="3.60.21.10">
    <property type="match status" value="1"/>
</dbReference>
<evidence type="ECO:0000256" key="1">
    <source>
        <dbReference type="ARBA" id="ARBA00022723"/>
    </source>
</evidence>
<keyword evidence="2 6" id="KW-0378">Hydrolase</keyword>
<comment type="similarity">
    <text evidence="4">Belongs to the cyclic nucleotide phosphodiesterase class-III family.</text>
</comment>
<organism evidence="6 7">
    <name type="scientific">BD1-7 clade bacterium</name>
    <dbReference type="NCBI Taxonomy" id="2029982"/>
    <lineage>
        <taxon>Bacteria</taxon>
        <taxon>Pseudomonadati</taxon>
        <taxon>Pseudomonadota</taxon>
        <taxon>Gammaproteobacteria</taxon>
        <taxon>Cellvibrionales</taxon>
        <taxon>Spongiibacteraceae</taxon>
        <taxon>BD1-7 clade</taxon>
    </lineage>
</organism>
<evidence type="ECO:0000256" key="3">
    <source>
        <dbReference type="ARBA" id="ARBA00023004"/>
    </source>
</evidence>
<evidence type="ECO:0000256" key="4">
    <source>
        <dbReference type="ARBA" id="ARBA00025742"/>
    </source>
</evidence>
<keyword evidence="3" id="KW-0408">Iron</keyword>
<dbReference type="PANTHER" id="PTHR42988:SF2">
    <property type="entry name" value="CYCLIC NUCLEOTIDE PHOSPHODIESTERASE CBUA0032-RELATED"/>
    <property type="match status" value="1"/>
</dbReference>
<dbReference type="EC" id="3.1.4.53" evidence="6"/>
<protein>
    <submittedName>
        <fullName evidence="6">3',5'-cyclic adenosine monophosphate phosphodiesterase CpdA</fullName>
        <ecNumber evidence="6">3.1.4.53</ecNumber>
    </submittedName>
</protein>
<feature type="domain" description="Calcineurin-like phosphoesterase" evidence="5">
    <location>
        <begin position="3"/>
        <end position="189"/>
    </location>
</feature>
<evidence type="ECO:0000313" key="6">
    <source>
        <dbReference type="EMBL" id="CAA0082284.1"/>
    </source>
</evidence>
<dbReference type="AlphaFoldDB" id="A0A5S9MY49"/>
<sequence>MPLKVLQISDCHLPDVAGDTLLGLDTEMTLKRVCEHAFAHHPTPDLIALTGDITNGKEDTAYHMLREHLPKDVPLAWLPGNHDNNRVMQPVVGDEFLPSLTIGNWCLTFLDSSIDGAVPGLLEDGEVQRLDSVLRGAPDKHHLIFMHHHLKPAGCAWLDTQVVKNAPHVLGLMAGFRQLKAVAHGHVHQAFEQKHAHFDILACPSTCFQFKPLSDNFALDDKMPGYRYFELFDDGSYISRVERIEYIELPIDHKAGGY</sequence>
<reference evidence="6 7" key="1">
    <citation type="submission" date="2019-11" db="EMBL/GenBank/DDBJ databases">
        <authorList>
            <person name="Holert J."/>
        </authorList>
    </citation>
    <scope>NUCLEOTIDE SEQUENCE [LARGE SCALE GENOMIC DNA]</scope>
    <source>
        <strain evidence="6">SB11_3</strain>
    </source>
</reference>
<evidence type="ECO:0000313" key="7">
    <source>
        <dbReference type="Proteomes" id="UP000441399"/>
    </source>
</evidence>
<dbReference type="InterPro" id="IPR050884">
    <property type="entry name" value="CNP_phosphodiesterase-III"/>
</dbReference>
<dbReference type="EMBL" id="CACSIO010000001">
    <property type="protein sequence ID" value="CAA0082284.1"/>
    <property type="molecule type" value="Genomic_DNA"/>
</dbReference>
<dbReference type="Pfam" id="PF00149">
    <property type="entry name" value="Metallophos"/>
    <property type="match status" value="1"/>
</dbReference>
<keyword evidence="7" id="KW-1185">Reference proteome</keyword>
<proteinExistence type="inferred from homology"/>
<accession>A0A5S9MY49</accession>
<gene>
    <name evidence="6" type="primary">cpdA_1</name>
    <name evidence="6" type="ORF">OPDIPICF_00397</name>
</gene>
<dbReference type="SUPFAM" id="SSF56300">
    <property type="entry name" value="Metallo-dependent phosphatases"/>
    <property type="match status" value="1"/>
</dbReference>
<name>A0A5S9MY49_9GAMM</name>
<dbReference type="GO" id="GO:0046872">
    <property type="term" value="F:metal ion binding"/>
    <property type="evidence" value="ECO:0007669"/>
    <property type="project" value="UniProtKB-KW"/>
</dbReference>
<dbReference type="GO" id="GO:0004115">
    <property type="term" value="F:3',5'-cyclic-AMP phosphodiesterase activity"/>
    <property type="evidence" value="ECO:0007669"/>
    <property type="project" value="UniProtKB-EC"/>
</dbReference>